<comment type="caution">
    <text evidence="1">The sequence shown here is derived from an EMBL/GenBank/DDBJ whole genome shotgun (WGS) entry which is preliminary data.</text>
</comment>
<sequence length="228" mass="26146">MANVRRIKSIGLSNFQSFATSSFAMMAVYHRHGRCDNMFDMYSESPSVKDSERMRGVTRKPVDLCIVEPHTTKDMDTFWPSKLDKSLLKKFIYSHIKSNTPLENQYPTVIGQIANEGQYGHCVSICDETEEPCPHLTSALDEADLRVLLHVDDWAKNEYTKCIVLSSDTDVIVALLYHMQTFAKHDLQELWVRAGVGDKTRYLPLHNLYKTLGHQFRGVTLRLYVTLV</sequence>
<dbReference type="AlphaFoldDB" id="A0AAE1F0H5"/>
<accession>A0AAE1F0H5</accession>
<evidence type="ECO:0000313" key="1">
    <source>
        <dbReference type="EMBL" id="KAK3864617.1"/>
    </source>
</evidence>
<reference evidence="1" key="1">
    <citation type="submission" date="2023-10" db="EMBL/GenBank/DDBJ databases">
        <title>Genome assemblies of two species of porcelain crab, Petrolisthes cinctipes and Petrolisthes manimaculis (Anomura: Porcellanidae).</title>
        <authorList>
            <person name="Angst P."/>
        </authorList>
    </citation>
    <scope>NUCLEOTIDE SEQUENCE</scope>
    <source>
        <strain evidence="1">PB745_01</strain>
        <tissue evidence="1">Gill</tissue>
    </source>
</reference>
<dbReference type="EMBL" id="JAWQEG010003758">
    <property type="protein sequence ID" value="KAK3864617.1"/>
    <property type="molecule type" value="Genomic_DNA"/>
</dbReference>
<dbReference type="Proteomes" id="UP001286313">
    <property type="component" value="Unassembled WGS sequence"/>
</dbReference>
<gene>
    <name evidence="1" type="ORF">Pcinc_029712</name>
</gene>
<evidence type="ECO:0000313" key="2">
    <source>
        <dbReference type="Proteomes" id="UP001286313"/>
    </source>
</evidence>
<name>A0AAE1F0H5_PETCI</name>
<organism evidence="1 2">
    <name type="scientific">Petrolisthes cinctipes</name>
    <name type="common">Flat porcelain crab</name>
    <dbReference type="NCBI Taxonomy" id="88211"/>
    <lineage>
        <taxon>Eukaryota</taxon>
        <taxon>Metazoa</taxon>
        <taxon>Ecdysozoa</taxon>
        <taxon>Arthropoda</taxon>
        <taxon>Crustacea</taxon>
        <taxon>Multicrustacea</taxon>
        <taxon>Malacostraca</taxon>
        <taxon>Eumalacostraca</taxon>
        <taxon>Eucarida</taxon>
        <taxon>Decapoda</taxon>
        <taxon>Pleocyemata</taxon>
        <taxon>Anomura</taxon>
        <taxon>Galatheoidea</taxon>
        <taxon>Porcellanidae</taxon>
        <taxon>Petrolisthes</taxon>
    </lineage>
</organism>
<protein>
    <submittedName>
        <fullName evidence="1">Uncharacterized protein</fullName>
    </submittedName>
</protein>
<proteinExistence type="predicted"/>
<keyword evidence="2" id="KW-1185">Reference proteome</keyword>